<dbReference type="Proteomes" id="UP000242560">
    <property type="component" value="Unassembled WGS sequence"/>
</dbReference>
<evidence type="ECO:0000259" key="1">
    <source>
        <dbReference type="PROSITE" id="PS51184"/>
    </source>
</evidence>
<dbReference type="PROSITE" id="PS51184">
    <property type="entry name" value="JMJC"/>
    <property type="match status" value="1"/>
</dbReference>
<feature type="domain" description="JmjC" evidence="1">
    <location>
        <begin position="120"/>
        <end position="270"/>
    </location>
</feature>
<dbReference type="InterPro" id="IPR003347">
    <property type="entry name" value="JmjC_dom"/>
</dbReference>
<proteinExistence type="predicted"/>
<dbReference type="PANTHER" id="PTHR12461:SF105">
    <property type="entry name" value="HYPOXIA-INDUCIBLE FACTOR 1-ALPHA INHIBITOR"/>
    <property type="match status" value="1"/>
</dbReference>
<accession>A0A1I3LWY5</accession>
<name>A0A1I3LWY5_9FLAO</name>
<dbReference type="AlphaFoldDB" id="A0A1I3LWY5"/>
<protein>
    <submittedName>
        <fullName evidence="2">Cupin-like domain-containing protein</fullName>
    </submittedName>
</protein>
<dbReference type="Pfam" id="PF13621">
    <property type="entry name" value="Cupin_8"/>
    <property type="match status" value="1"/>
</dbReference>
<gene>
    <name evidence="2" type="ORF">SAMN05421638_1385</name>
</gene>
<evidence type="ECO:0000313" key="2">
    <source>
        <dbReference type="EMBL" id="SFI89249.1"/>
    </source>
</evidence>
<evidence type="ECO:0000313" key="3">
    <source>
        <dbReference type="Proteomes" id="UP000242560"/>
    </source>
</evidence>
<keyword evidence="3" id="KW-1185">Reference proteome</keyword>
<organism evidence="2 3">
    <name type="scientific">Kaistella treverensis</name>
    <dbReference type="NCBI Taxonomy" id="631455"/>
    <lineage>
        <taxon>Bacteria</taxon>
        <taxon>Pseudomonadati</taxon>
        <taxon>Bacteroidota</taxon>
        <taxon>Flavobacteriia</taxon>
        <taxon>Flavobacteriales</taxon>
        <taxon>Weeksellaceae</taxon>
        <taxon>Chryseobacterium group</taxon>
        <taxon>Kaistella</taxon>
    </lineage>
</organism>
<dbReference type="SMART" id="SM00558">
    <property type="entry name" value="JmjC"/>
    <property type="match status" value="1"/>
</dbReference>
<dbReference type="SUPFAM" id="SSF51197">
    <property type="entry name" value="Clavaminate synthase-like"/>
    <property type="match status" value="1"/>
</dbReference>
<dbReference type="PANTHER" id="PTHR12461">
    <property type="entry name" value="HYPOXIA-INDUCIBLE FACTOR 1 ALPHA INHIBITOR-RELATED"/>
    <property type="match status" value="1"/>
</dbReference>
<dbReference type="Gene3D" id="2.60.120.650">
    <property type="entry name" value="Cupin"/>
    <property type="match status" value="1"/>
</dbReference>
<reference evidence="3" key="1">
    <citation type="submission" date="2016-10" db="EMBL/GenBank/DDBJ databases">
        <authorList>
            <person name="Varghese N."/>
            <person name="Submissions S."/>
        </authorList>
    </citation>
    <scope>NUCLEOTIDE SEQUENCE [LARGE SCALE GENOMIC DNA]</scope>
    <source>
        <strain evidence="3">DSM 22251</strain>
    </source>
</reference>
<dbReference type="InterPro" id="IPR041667">
    <property type="entry name" value="Cupin_8"/>
</dbReference>
<dbReference type="EMBL" id="FORQ01000002">
    <property type="protein sequence ID" value="SFI89249.1"/>
    <property type="molecule type" value="Genomic_DNA"/>
</dbReference>
<sequence>MLTFLLLLLHIYLFFMGLHLQPIDVVETISAEDFRTKYLLPRKPVVIKDLARNWPAYQKWTMDYMKEIVGDVEVPLYDSSKADPAAPINSAAAKMKFTEYIDLINEKPTDLRIFLFDPLKSAPQLLEDYIAPKDLMGGFLDKYPNMFFGGEGSETFLHYDIDLAHIFHTHFNGRKHVLLFANKWKSRLYKIPYATYALEDYDISQPDFEEFPALDGVEGIECFLEHGDTLFMPTGWWHYMKYLDGSFSISQRAWDKSWGVKARSLWNLTVQRNFDNFMKARFKKRYMDWKERKAVERANFSLKKGLPK</sequence>